<dbReference type="EMBL" id="ML996569">
    <property type="protein sequence ID" value="KAF2759909.1"/>
    <property type="molecule type" value="Genomic_DNA"/>
</dbReference>
<feature type="region of interest" description="Disordered" evidence="1">
    <location>
        <begin position="100"/>
        <end position="121"/>
    </location>
</feature>
<protein>
    <submittedName>
        <fullName evidence="2">Uncharacterized protein</fullName>
    </submittedName>
</protein>
<evidence type="ECO:0000313" key="2">
    <source>
        <dbReference type="EMBL" id="KAF2759909.1"/>
    </source>
</evidence>
<gene>
    <name evidence="2" type="ORF">EJ05DRAFT_314313</name>
</gene>
<dbReference type="GeneID" id="54481760"/>
<accession>A0A6A6WCK2</accession>
<dbReference type="Proteomes" id="UP000799437">
    <property type="component" value="Unassembled WGS sequence"/>
</dbReference>
<evidence type="ECO:0000313" key="3">
    <source>
        <dbReference type="Proteomes" id="UP000799437"/>
    </source>
</evidence>
<evidence type="ECO:0000256" key="1">
    <source>
        <dbReference type="SAM" id="MobiDB-lite"/>
    </source>
</evidence>
<proteinExistence type="predicted"/>
<name>A0A6A6WCK2_9PEZI</name>
<feature type="compositionally biased region" description="Polar residues" evidence="1">
    <location>
        <begin position="101"/>
        <end position="112"/>
    </location>
</feature>
<organism evidence="2 3">
    <name type="scientific">Pseudovirgaria hyperparasitica</name>
    <dbReference type="NCBI Taxonomy" id="470096"/>
    <lineage>
        <taxon>Eukaryota</taxon>
        <taxon>Fungi</taxon>
        <taxon>Dikarya</taxon>
        <taxon>Ascomycota</taxon>
        <taxon>Pezizomycotina</taxon>
        <taxon>Dothideomycetes</taxon>
        <taxon>Dothideomycetes incertae sedis</taxon>
        <taxon>Acrospermales</taxon>
        <taxon>Acrospermaceae</taxon>
        <taxon>Pseudovirgaria</taxon>
    </lineage>
</organism>
<dbReference type="AlphaFoldDB" id="A0A6A6WCK2"/>
<keyword evidence="3" id="KW-1185">Reference proteome</keyword>
<dbReference type="RefSeq" id="XP_033602360.1">
    <property type="nucleotide sequence ID" value="XM_033740706.1"/>
</dbReference>
<sequence>MKMFRNMHKLTACGRWFTKPPSLPHLSESIYRHPILMIAILVATASIFRLSHSLRPWTFGSDQHLIRISSPAHLLLSPLLSRCHVLNNCSLRTHLPIGANNHPSTESKTETGWSDDDSSHVVGTTQAQRRLRGCRLELSLLRIPGRFTQPCRLVSELGHARSSSSSCYPTNHVDHRNDL</sequence>
<reference evidence="2" key="1">
    <citation type="journal article" date="2020" name="Stud. Mycol.">
        <title>101 Dothideomycetes genomes: a test case for predicting lifestyles and emergence of pathogens.</title>
        <authorList>
            <person name="Haridas S."/>
            <person name="Albert R."/>
            <person name="Binder M."/>
            <person name="Bloem J."/>
            <person name="Labutti K."/>
            <person name="Salamov A."/>
            <person name="Andreopoulos B."/>
            <person name="Baker S."/>
            <person name="Barry K."/>
            <person name="Bills G."/>
            <person name="Bluhm B."/>
            <person name="Cannon C."/>
            <person name="Castanera R."/>
            <person name="Culley D."/>
            <person name="Daum C."/>
            <person name="Ezra D."/>
            <person name="Gonzalez J."/>
            <person name="Henrissat B."/>
            <person name="Kuo A."/>
            <person name="Liang C."/>
            <person name="Lipzen A."/>
            <person name="Lutzoni F."/>
            <person name="Magnuson J."/>
            <person name="Mondo S."/>
            <person name="Nolan M."/>
            <person name="Ohm R."/>
            <person name="Pangilinan J."/>
            <person name="Park H.-J."/>
            <person name="Ramirez L."/>
            <person name="Alfaro M."/>
            <person name="Sun H."/>
            <person name="Tritt A."/>
            <person name="Yoshinaga Y."/>
            <person name="Zwiers L.-H."/>
            <person name="Turgeon B."/>
            <person name="Goodwin S."/>
            <person name="Spatafora J."/>
            <person name="Crous P."/>
            <person name="Grigoriev I."/>
        </authorList>
    </citation>
    <scope>NUCLEOTIDE SEQUENCE</scope>
    <source>
        <strain evidence="2">CBS 121739</strain>
    </source>
</reference>